<protein>
    <submittedName>
        <fullName evidence="1">Uncharacterized protein</fullName>
    </submittedName>
</protein>
<name>U9UVY2_RHIID</name>
<proteinExistence type="predicted"/>
<sequence>METTLLVQLPVLQAKPNDNSLEEYLSSPIEKFDILAHLKAKSKDLQGSK</sequence>
<dbReference type="HOGENOM" id="CLU_3143720_0_0_1"/>
<dbReference type="EMBL" id="KI277968">
    <property type="protein sequence ID" value="ESA19761.1"/>
    <property type="molecule type" value="Genomic_DNA"/>
</dbReference>
<reference evidence="1" key="1">
    <citation type="submission" date="2013-07" db="EMBL/GenBank/DDBJ databases">
        <title>The genome of an arbuscular mycorrhizal fungus provides insights into the evolution of the oldest plant symbiosis.</title>
        <authorList>
            <consortium name="DOE Joint Genome Institute"/>
            <person name="Tisserant E."/>
            <person name="Malbreil M."/>
            <person name="Kuo A."/>
            <person name="Kohler A."/>
            <person name="Symeonidi A."/>
            <person name="Balestrini R."/>
            <person name="Charron P."/>
            <person name="Duensing N."/>
            <person name="Frei-dit-Frey N."/>
            <person name="Gianinazzi-Pearson V."/>
            <person name="Gilbert B."/>
            <person name="Handa Y."/>
            <person name="Hijri M."/>
            <person name="Kaul R."/>
            <person name="Kawaguchi M."/>
            <person name="Krajinski F."/>
            <person name="Lammers P."/>
            <person name="Lapierre D."/>
            <person name="Masclaux F.G."/>
            <person name="Murat C."/>
            <person name="Morin E."/>
            <person name="Ndikumana S."/>
            <person name="Pagni M."/>
            <person name="Petitpierre D."/>
            <person name="Requena N."/>
            <person name="Rosikiewicz P."/>
            <person name="Riley R."/>
            <person name="Saito K."/>
            <person name="San Clemente H."/>
            <person name="Shapiro H."/>
            <person name="van Tuinen D."/>
            <person name="Becard G."/>
            <person name="Bonfante P."/>
            <person name="Paszkowski U."/>
            <person name="Shachar-Hill Y."/>
            <person name="Young J.P."/>
            <person name="Sanders I.R."/>
            <person name="Henrissat B."/>
            <person name="Rensing S.A."/>
            <person name="Grigoriev I.V."/>
            <person name="Corradi N."/>
            <person name="Roux C."/>
            <person name="Martin F."/>
        </authorList>
    </citation>
    <scope>NUCLEOTIDE SEQUENCE</scope>
    <source>
        <strain evidence="1">DAOM 197198</strain>
    </source>
</reference>
<accession>U9UVY2</accession>
<gene>
    <name evidence="1" type="ORF">GLOINDRAFT_19255</name>
</gene>
<dbReference type="AlphaFoldDB" id="U9UVY2"/>
<evidence type="ECO:0000313" key="1">
    <source>
        <dbReference type="EMBL" id="ESA19761.1"/>
    </source>
</evidence>
<organism evidence="1">
    <name type="scientific">Rhizophagus irregularis (strain DAOM 181602 / DAOM 197198 / MUCL 43194)</name>
    <name type="common">Arbuscular mycorrhizal fungus</name>
    <name type="synonym">Glomus intraradices</name>
    <dbReference type="NCBI Taxonomy" id="747089"/>
    <lineage>
        <taxon>Eukaryota</taxon>
        <taxon>Fungi</taxon>
        <taxon>Fungi incertae sedis</taxon>
        <taxon>Mucoromycota</taxon>
        <taxon>Glomeromycotina</taxon>
        <taxon>Glomeromycetes</taxon>
        <taxon>Glomerales</taxon>
        <taxon>Glomeraceae</taxon>
        <taxon>Rhizophagus</taxon>
    </lineage>
</organism>